<comment type="caution">
    <text evidence="1">The sequence shown here is derived from an EMBL/GenBank/DDBJ whole genome shotgun (WGS) entry which is preliminary data.</text>
</comment>
<dbReference type="AlphaFoldDB" id="A0A1G1VFY3"/>
<name>A0A1G1VFY3_9BACT</name>
<reference evidence="1 2" key="1">
    <citation type="journal article" date="2016" name="Nat. Commun.">
        <title>Thousands of microbial genomes shed light on interconnected biogeochemical processes in an aquifer system.</title>
        <authorList>
            <person name="Anantharaman K."/>
            <person name="Brown C.T."/>
            <person name="Hug L.A."/>
            <person name="Sharon I."/>
            <person name="Castelle C.J."/>
            <person name="Probst A.J."/>
            <person name="Thomas B.C."/>
            <person name="Singh A."/>
            <person name="Wilkins M.J."/>
            <person name="Karaoz U."/>
            <person name="Brodie E.L."/>
            <person name="Williams K.H."/>
            <person name="Hubbard S.S."/>
            <person name="Banfield J.F."/>
        </authorList>
    </citation>
    <scope>NUCLEOTIDE SEQUENCE [LARGE SCALE GENOMIC DNA]</scope>
</reference>
<evidence type="ECO:0000313" key="1">
    <source>
        <dbReference type="EMBL" id="OGY14335.1"/>
    </source>
</evidence>
<gene>
    <name evidence="1" type="ORF">A3A58_01565</name>
</gene>
<proteinExistence type="predicted"/>
<dbReference type="EMBL" id="MHCD01000018">
    <property type="protein sequence ID" value="OGY14335.1"/>
    <property type="molecule type" value="Genomic_DNA"/>
</dbReference>
<organism evidence="1 2">
    <name type="scientific">Candidatus Blackburnbacteria bacterium RIFCSPLOWO2_01_FULL_41_27</name>
    <dbReference type="NCBI Taxonomy" id="1797520"/>
    <lineage>
        <taxon>Bacteria</taxon>
        <taxon>Candidatus Blackburniibacteriota</taxon>
    </lineage>
</organism>
<sequence>MATPTFTHDLATINDAETTTNWVAVGGAMLALDPDTKIQSANSLGIPATANTIVGAVYNRLSTVDLYSKHLYIWVNNGISAAVASYNAGGVRIRVAGATATNYGEWYVGGNDIAWCGKGWRLVVIDCNRSFDATGGTPPVISSSAGATIQHIGVTALCTITLMFGYVINIDLMRYGTKVAISGGSDADPVTLQNIVDTDFDTDPVNNVFGIVTKNRAGTFEINGELRVGIETGAGNTVFSSQNELIIFQDQPCALDYLKIFSQQGSGTTKVKFGTGTGTGAARVGLNGSVFDRINTINGREYSLDLDASISLVEFFGSTVLRAKRGVTFPAATGHELISSQFVACGQLDLGQILARKCTFSGHGLVGTGATTLSVTANSPDTGVNITIAINVARTYTRSAGGSGSFVTDGFLPGMVVTISGCTSAINNGVKVIQSVTATVITVYPSQTLVTEAGTGTQRILVPFAYTRASGSFVTDGFSTGNPIEVSGFTTPGNNATRVIASVEATRITVKLNTGMAAETGGGDEQIQTSGITSDSALLWNANINIQNSSALGNTNAAATAAVIQHPAQGSFTYTDLIFAGNNYDINYTAAASSGVLTINASGTSNPATSKILNATGNSVSILNTKTLTITVKDVDNSAIQAAQVWIQKQAASTDFGHPGKPFTSAAANNQGDGDFVVTTGETVPTDLPAAGWLIVQDISAGEEHSYRYASKSGQTFTFNTTVTGTDAGTGDTTTLNETGIGAKNIVEGDTIRNTTATQYAKVLSVSANSVTTTTLSGGASWASASYSVHTLAVAYVSGTDLATVPLMNEETNASGVATESYNYGSSKDVIIRVRKAAVNPEYLPYSTTATITGDFTLDITLTEDTIKT</sequence>
<accession>A0A1G1VFY3</accession>
<protein>
    <submittedName>
        <fullName evidence="1">Uncharacterized protein</fullName>
    </submittedName>
</protein>
<dbReference type="Proteomes" id="UP000177685">
    <property type="component" value="Unassembled WGS sequence"/>
</dbReference>
<evidence type="ECO:0000313" key="2">
    <source>
        <dbReference type="Proteomes" id="UP000177685"/>
    </source>
</evidence>